<comment type="caution">
    <text evidence="5">The sequence shown here is derived from an EMBL/GenBank/DDBJ whole genome shotgun (WGS) entry which is preliminary data.</text>
</comment>
<accession>A0A9X2IZA4</accession>
<gene>
    <name evidence="5" type="ORF">NDR86_27785</name>
</gene>
<evidence type="ECO:0000313" key="6">
    <source>
        <dbReference type="Proteomes" id="UP001139157"/>
    </source>
</evidence>
<evidence type="ECO:0000313" key="5">
    <source>
        <dbReference type="EMBL" id="MCM6777293.1"/>
    </source>
</evidence>
<keyword evidence="6" id="KW-1185">Reference proteome</keyword>
<dbReference type="RefSeq" id="WP_251916256.1">
    <property type="nucleotide sequence ID" value="NZ_JAMRXG010000014.1"/>
</dbReference>
<dbReference type="PANTHER" id="PTHR42749:SF1">
    <property type="entry name" value="CELL SHAPE-DETERMINING PROTEIN MREB"/>
    <property type="match status" value="1"/>
</dbReference>
<dbReference type="Proteomes" id="UP001139157">
    <property type="component" value="Unassembled WGS sequence"/>
</dbReference>
<dbReference type="EMBL" id="JAMRXG010000014">
    <property type="protein sequence ID" value="MCM6777293.1"/>
    <property type="molecule type" value="Genomic_DNA"/>
</dbReference>
<dbReference type="Gene3D" id="3.90.640.10">
    <property type="entry name" value="Actin, Chain A, domain 4"/>
    <property type="match status" value="1"/>
</dbReference>
<dbReference type="GO" id="GO:0140662">
    <property type="term" value="F:ATP-dependent protein folding chaperone"/>
    <property type="evidence" value="ECO:0007669"/>
    <property type="project" value="InterPro"/>
</dbReference>
<dbReference type="Pfam" id="PF00012">
    <property type="entry name" value="HSP70"/>
    <property type="match status" value="1"/>
</dbReference>
<dbReference type="PANTHER" id="PTHR42749">
    <property type="entry name" value="CELL SHAPE-DETERMINING PROTEIN MREB"/>
    <property type="match status" value="1"/>
</dbReference>
<proteinExistence type="predicted"/>
<evidence type="ECO:0000256" key="1">
    <source>
        <dbReference type="ARBA" id="ARBA00022741"/>
    </source>
</evidence>
<keyword evidence="2" id="KW-0067">ATP-binding</keyword>
<dbReference type="CDD" id="cd10170">
    <property type="entry name" value="ASKHA_NBD_HSP70"/>
    <property type="match status" value="1"/>
</dbReference>
<protein>
    <submittedName>
        <fullName evidence="5">Hsp70 family protein</fullName>
    </submittedName>
</protein>
<dbReference type="InterPro" id="IPR013126">
    <property type="entry name" value="Hsp_70_fam"/>
</dbReference>
<evidence type="ECO:0000256" key="4">
    <source>
        <dbReference type="SAM" id="MobiDB-lite"/>
    </source>
</evidence>
<feature type="compositionally biased region" description="Pro residues" evidence="4">
    <location>
        <begin position="510"/>
        <end position="519"/>
    </location>
</feature>
<keyword evidence="1" id="KW-0547">Nucleotide-binding</keyword>
<feature type="compositionally biased region" description="Low complexity" evidence="4">
    <location>
        <begin position="447"/>
        <end position="485"/>
    </location>
</feature>
<reference evidence="5" key="1">
    <citation type="submission" date="2022-06" db="EMBL/GenBank/DDBJ databases">
        <title>Novel species in genus nocardia.</title>
        <authorList>
            <person name="Li F."/>
        </authorList>
    </citation>
    <scope>NUCLEOTIDE SEQUENCE</scope>
    <source>
        <strain evidence="5">CDC141</strain>
    </source>
</reference>
<organism evidence="5 6">
    <name type="scientific">Nocardia pulmonis</name>
    <dbReference type="NCBI Taxonomy" id="2951408"/>
    <lineage>
        <taxon>Bacteria</taxon>
        <taxon>Bacillati</taxon>
        <taxon>Actinomycetota</taxon>
        <taxon>Actinomycetes</taxon>
        <taxon>Mycobacteriales</taxon>
        <taxon>Nocardiaceae</taxon>
        <taxon>Nocardia</taxon>
    </lineage>
</organism>
<dbReference type="SUPFAM" id="SSF53067">
    <property type="entry name" value="Actin-like ATPase domain"/>
    <property type="match status" value="1"/>
</dbReference>
<dbReference type="AlphaFoldDB" id="A0A9X2IZA4"/>
<feature type="compositionally biased region" description="Low complexity" evidence="4">
    <location>
        <begin position="400"/>
        <end position="415"/>
    </location>
</feature>
<dbReference type="InterPro" id="IPR043129">
    <property type="entry name" value="ATPase_NBD"/>
</dbReference>
<feature type="region of interest" description="Disordered" evidence="4">
    <location>
        <begin position="346"/>
        <end position="368"/>
    </location>
</feature>
<dbReference type="GO" id="GO:0005524">
    <property type="term" value="F:ATP binding"/>
    <property type="evidence" value="ECO:0007669"/>
    <property type="project" value="UniProtKB-KW"/>
</dbReference>
<sequence>MTQGLALGITVGSSNTVAVTTSGGGGDLRDAAAHVRPSAPGTTDLLSRVGDPVAILTDDGTSIAAADLVAELVSHTVNTTGPSAAMLAHPAWWSRHTAAAQRAALDRADLSEVALVSEPVAAVRWLETARGPIDAAAVLVYDLGTTGVTVSAVGTGPCGGLLAEPLRSTEIGGAEFDLLTMRYVLANVQGENDFDPFDPMVERELAALRQRCGKAKEELSGITATVVPVRLSGTARDVRLVRDELEDLLREPLLGSLELIHQAARRAGLGAIEKILLTGGGAAIPLLTELVSTEFGVAVVSAAEPAHTAASGAALLAAEQSTAALDTVAEPELPAAPTDAIPALRHRLPEPDRSPVLPPLPQSPRPERRGAWRRVAFIGGAAVAVAALATGTLALGTAVQTSQTSNSSPSPAISATDAPTSAPGVAAPVADNGSAPGGRTRTAASVGAKSTTAPAAPGTSATPAAEQPAPAAGAPAAPEPNAAAPQPNPAPAPPPAPSAPTVQPPTVQQPSPPTAPSRPLPDIGGTLNDGLGQAGNTLGTVLQAPGQVLGHTGG</sequence>
<feature type="compositionally biased region" description="Low complexity" evidence="4">
    <location>
        <begin position="499"/>
        <end position="509"/>
    </location>
</feature>
<feature type="compositionally biased region" description="Pro residues" evidence="4">
    <location>
        <begin position="486"/>
        <end position="498"/>
    </location>
</feature>
<evidence type="ECO:0000256" key="2">
    <source>
        <dbReference type="ARBA" id="ARBA00022840"/>
    </source>
</evidence>
<evidence type="ECO:0000256" key="3">
    <source>
        <dbReference type="ARBA" id="ARBA00023186"/>
    </source>
</evidence>
<dbReference type="Gene3D" id="3.30.420.40">
    <property type="match status" value="2"/>
</dbReference>
<name>A0A9X2IZA4_9NOCA</name>
<keyword evidence="3" id="KW-0143">Chaperone</keyword>
<feature type="region of interest" description="Disordered" evidence="4">
    <location>
        <begin position="400"/>
        <end position="554"/>
    </location>
</feature>